<name>A0A062U5U3_9PROT</name>
<protein>
    <recommendedName>
        <fullName evidence="3">Lipoprotein</fullName>
    </recommendedName>
</protein>
<dbReference type="eggNOG" id="ENOG50300MX">
    <property type="taxonomic scope" value="Bacteria"/>
</dbReference>
<keyword evidence="2" id="KW-1185">Reference proteome</keyword>
<gene>
    <name evidence="1" type="ORF">HY3_11235</name>
</gene>
<evidence type="ECO:0008006" key="3">
    <source>
        <dbReference type="Google" id="ProtNLM"/>
    </source>
</evidence>
<dbReference type="OrthoDB" id="7619157at2"/>
<proteinExistence type="predicted"/>
<accession>A0A062U5U3</accession>
<evidence type="ECO:0000313" key="2">
    <source>
        <dbReference type="Proteomes" id="UP000249123"/>
    </source>
</evidence>
<dbReference type="STRING" id="1280941.HY2_11005"/>
<dbReference type="AlphaFoldDB" id="A0A062U5U3"/>
<comment type="caution">
    <text evidence="1">The sequence shown here is derived from an EMBL/GenBank/DDBJ whole genome shotgun (WGS) entry which is preliminary data.</text>
</comment>
<reference evidence="1 2" key="1">
    <citation type="submission" date="2013-04" db="EMBL/GenBank/DDBJ databases">
        <title>Hyphomonas sp. T24B3 Genome Sequencing.</title>
        <authorList>
            <person name="Lai Q."/>
            <person name="Shao Z."/>
        </authorList>
    </citation>
    <scope>NUCLEOTIDE SEQUENCE [LARGE SCALE GENOMIC DNA]</scope>
    <source>
        <strain evidence="1 2">T24B3</strain>
    </source>
</reference>
<dbReference type="EMBL" id="AWFB01000013">
    <property type="protein sequence ID" value="RAN34130.1"/>
    <property type="molecule type" value="Genomic_DNA"/>
</dbReference>
<dbReference type="RefSeq" id="WP_034825689.1">
    <property type="nucleotide sequence ID" value="NZ_AWFA01000013.1"/>
</dbReference>
<dbReference type="PROSITE" id="PS51257">
    <property type="entry name" value="PROKAR_LIPOPROTEIN"/>
    <property type="match status" value="1"/>
</dbReference>
<dbReference type="Proteomes" id="UP000249123">
    <property type="component" value="Unassembled WGS sequence"/>
</dbReference>
<organism evidence="1 2">
    <name type="scientific">Hyphomonas pacifica</name>
    <dbReference type="NCBI Taxonomy" id="1280941"/>
    <lineage>
        <taxon>Bacteria</taxon>
        <taxon>Pseudomonadati</taxon>
        <taxon>Pseudomonadota</taxon>
        <taxon>Alphaproteobacteria</taxon>
        <taxon>Hyphomonadales</taxon>
        <taxon>Hyphomonadaceae</taxon>
        <taxon>Hyphomonas</taxon>
    </lineage>
</organism>
<evidence type="ECO:0000313" key="1">
    <source>
        <dbReference type="EMBL" id="RAN34130.1"/>
    </source>
</evidence>
<sequence length="215" mass="23429">MIRSGLVFAASALVLAACSTAPSTTDSAATPAVTQPVDEFALAMQTVNQLVDAGNTQTAIDRLTQLAGDPDLSQEELAETLLRRGELRFSEQGYDLMGAISDFEEIINDLPQTEAYSAAVPMLDIARGKATSLNTLLVQPETTRQEKFNILMELGQHQEAIDLMIQSNLTPDNDTLVAMYQIGYLCEGDELTGREYDAIEPDGTERTLRFCDFGK</sequence>